<organism evidence="2 3">
    <name type="scientific">Candidatus Gottesmanbacteria bacterium RIFCSPHIGHO2_01_FULL_46_14</name>
    <dbReference type="NCBI Taxonomy" id="1798380"/>
    <lineage>
        <taxon>Bacteria</taxon>
        <taxon>Candidatus Gottesmaniibacteriota</taxon>
    </lineage>
</organism>
<reference evidence="2 3" key="1">
    <citation type="journal article" date="2016" name="Nat. Commun.">
        <title>Thousands of microbial genomes shed light on interconnected biogeochemical processes in an aquifer system.</title>
        <authorList>
            <person name="Anantharaman K."/>
            <person name="Brown C.T."/>
            <person name="Hug L.A."/>
            <person name="Sharon I."/>
            <person name="Castelle C.J."/>
            <person name="Probst A.J."/>
            <person name="Thomas B.C."/>
            <person name="Singh A."/>
            <person name="Wilkins M.J."/>
            <person name="Karaoz U."/>
            <person name="Brodie E.L."/>
            <person name="Williams K.H."/>
            <person name="Hubbard S.S."/>
            <person name="Banfield J.F."/>
        </authorList>
    </citation>
    <scope>NUCLEOTIDE SEQUENCE [LARGE SCALE GENOMIC DNA]</scope>
</reference>
<proteinExistence type="predicted"/>
<gene>
    <name evidence="2" type="ORF">A2875_02345</name>
</gene>
<dbReference type="EMBL" id="MFJJ01000002">
    <property type="protein sequence ID" value="OGG15426.1"/>
    <property type="molecule type" value="Genomic_DNA"/>
</dbReference>
<protein>
    <recommendedName>
        <fullName evidence="1">DUF6922 domain-containing protein</fullName>
    </recommendedName>
</protein>
<comment type="caution">
    <text evidence="2">The sequence shown here is derived from an EMBL/GenBank/DDBJ whole genome shotgun (WGS) entry which is preliminary data.</text>
</comment>
<dbReference type="InterPro" id="IPR053830">
    <property type="entry name" value="DUF6922"/>
</dbReference>
<dbReference type="AlphaFoldDB" id="A0A1F5ZSF6"/>
<accession>A0A1F5ZSF6</accession>
<dbReference type="Proteomes" id="UP000177416">
    <property type="component" value="Unassembled WGS sequence"/>
</dbReference>
<dbReference type="Pfam" id="PF21956">
    <property type="entry name" value="DUF6922"/>
    <property type="match status" value="1"/>
</dbReference>
<evidence type="ECO:0000313" key="3">
    <source>
        <dbReference type="Proteomes" id="UP000177416"/>
    </source>
</evidence>
<name>A0A1F5ZSF6_9BACT</name>
<evidence type="ECO:0000259" key="1">
    <source>
        <dbReference type="Pfam" id="PF21956"/>
    </source>
</evidence>
<sequence length="100" mass="12072">MAHPPKNLQHVLWSVNTDRLDIETDKHYIIHQIFSHGRFEDFRWLFQTYSFTDIVRVFTHVPYKDYRPARFHFVKNILLGLTSSTLDKRRYVKNIPRALG</sequence>
<feature type="domain" description="DUF6922" evidence="1">
    <location>
        <begin position="9"/>
        <end position="57"/>
    </location>
</feature>
<evidence type="ECO:0000313" key="2">
    <source>
        <dbReference type="EMBL" id="OGG15426.1"/>
    </source>
</evidence>